<name>A0A0L8HHD1_OCTBM</name>
<dbReference type="AlphaFoldDB" id="A0A0L8HHD1"/>
<keyword evidence="1" id="KW-0472">Membrane</keyword>
<evidence type="ECO:0000256" key="1">
    <source>
        <dbReference type="SAM" id="Phobius"/>
    </source>
</evidence>
<organism evidence="2">
    <name type="scientific">Octopus bimaculoides</name>
    <name type="common">California two-spotted octopus</name>
    <dbReference type="NCBI Taxonomy" id="37653"/>
    <lineage>
        <taxon>Eukaryota</taxon>
        <taxon>Metazoa</taxon>
        <taxon>Spiralia</taxon>
        <taxon>Lophotrochozoa</taxon>
        <taxon>Mollusca</taxon>
        <taxon>Cephalopoda</taxon>
        <taxon>Coleoidea</taxon>
        <taxon>Octopodiformes</taxon>
        <taxon>Octopoda</taxon>
        <taxon>Incirrata</taxon>
        <taxon>Octopodidae</taxon>
        <taxon>Octopus</taxon>
    </lineage>
</organism>
<dbReference type="EMBL" id="KQ418159">
    <property type="protein sequence ID" value="KOF88642.1"/>
    <property type="molecule type" value="Genomic_DNA"/>
</dbReference>
<keyword evidence="1" id="KW-1133">Transmembrane helix</keyword>
<evidence type="ECO:0000313" key="2">
    <source>
        <dbReference type="EMBL" id="KOF88642.1"/>
    </source>
</evidence>
<reference evidence="2" key="1">
    <citation type="submission" date="2015-07" db="EMBL/GenBank/DDBJ databases">
        <title>MeaNS - Measles Nucleotide Surveillance Program.</title>
        <authorList>
            <person name="Tran T."/>
            <person name="Druce J."/>
        </authorList>
    </citation>
    <scope>NUCLEOTIDE SEQUENCE</scope>
    <source>
        <strain evidence="2">UCB-OBI-ISO-001</strain>
        <tissue evidence="2">Gonad</tissue>
    </source>
</reference>
<gene>
    <name evidence="2" type="ORF">OCBIM_22014628mg</name>
</gene>
<protein>
    <submittedName>
        <fullName evidence="2">Uncharacterized protein</fullName>
    </submittedName>
</protein>
<proteinExistence type="predicted"/>
<keyword evidence="1" id="KW-0812">Transmembrane</keyword>
<feature type="transmembrane region" description="Helical" evidence="1">
    <location>
        <begin position="12"/>
        <end position="29"/>
    </location>
</feature>
<sequence length="52" mass="6295">MFCTSVVKYHYKLFSSAILSIEAYVLFLYQRHSRMSDLHQYIYKKTSQIDKI</sequence>
<accession>A0A0L8HHD1</accession>